<dbReference type="GO" id="GO:0003724">
    <property type="term" value="F:RNA helicase activity"/>
    <property type="evidence" value="ECO:0007669"/>
    <property type="project" value="UniProtKB-EC"/>
</dbReference>
<dbReference type="InterPro" id="IPR027417">
    <property type="entry name" value="P-loop_NTPase"/>
</dbReference>
<dbReference type="PROSITE" id="PS51194">
    <property type="entry name" value="HELICASE_CTER"/>
    <property type="match status" value="1"/>
</dbReference>
<dbReference type="Pfam" id="PF00271">
    <property type="entry name" value="Helicase_C"/>
    <property type="match status" value="1"/>
</dbReference>
<dbReference type="EMBL" id="CASHTH010003422">
    <property type="protein sequence ID" value="CAI8044786.1"/>
    <property type="molecule type" value="Genomic_DNA"/>
</dbReference>
<dbReference type="GO" id="GO:0050684">
    <property type="term" value="P:regulation of mRNA processing"/>
    <property type="evidence" value="ECO:0007669"/>
    <property type="project" value="TreeGrafter"/>
</dbReference>
<evidence type="ECO:0000256" key="1">
    <source>
        <dbReference type="ARBA" id="ARBA00008792"/>
    </source>
</evidence>
<dbReference type="PROSITE" id="PS50137">
    <property type="entry name" value="DS_RBD"/>
    <property type="match status" value="2"/>
</dbReference>
<evidence type="ECO:0000259" key="9">
    <source>
        <dbReference type="PROSITE" id="PS50137"/>
    </source>
</evidence>
<dbReference type="CDD" id="cd18791">
    <property type="entry name" value="SF2_C_RHA"/>
    <property type="match status" value="1"/>
</dbReference>
<proteinExistence type="inferred from homology"/>
<dbReference type="GO" id="GO:0005524">
    <property type="term" value="F:ATP binding"/>
    <property type="evidence" value="ECO:0007669"/>
    <property type="project" value="UniProtKB-KW"/>
</dbReference>
<dbReference type="InterPro" id="IPR014001">
    <property type="entry name" value="Helicase_ATP-bd"/>
</dbReference>
<dbReference type="GO" id="GO:0005730">
    <property type="term" value="C:nucleolus"/>
    <property type="evidence" value="ECO:0007669"/>
    <property type="project" value="TreeGrafter"/>
</dbReference>
<dbReference type="Pfam" id="PF07717">
    <property type="entry name" value="OB_NTP_bind"/>
    <property type="match status" value="1"/>
</dbReference>
<dbReference type="FunFam" id="3.40.50.300:FF:000677">
    <property type="entry name" value="ATP-dependent RNA helicase A"/>
    <property type="match status" value="1"/>
</dbReference>
<dbReference type="InterPro" id="IPR011709">
    <property type="entry name" value="DEAD-box_helicase_OB_fold"/>
</dbReference>
<evidence type="ECO:0000256" key="4">
    <source>
        <dbReference type="ARBA" id="ARBA00022801"/>
    </source>
</evidence>
<dbReference type="InterPro" id="IPR002464">
    <property type="entry name" value="DNA/RNA_helicase_DEAH_CS"/>
</dbReference>
<feature type="domain" description="DRBM" evidence="9">
    <location>
        <begin position="6"/>
        <end position="70"/>
    </location>
</feature>
<evidence type="ECO:0000259" key="10">
    <source>
        <dbReference type="PROSITE" id="PS51192"/>
    </source>
</evidence>
<feature type="domain" description="Helicase ATP-binding" evidence="10">
    <location>
        <begin position="412"/>
        <end position="483"/>
    </location>
</feature>
<dbReference type="CDD" id="cd19855">
    <property type="entry name" value="DSRM_DHX9_rpt2"/>
    <property type="match status" value="1"/>
</dbReference>
<evidence type="ECO:0000259" key="11">
    <source>
        <dbReference type="PROSITE" id="PS51194"/>
    </source>
</evidence>
<dbReference type="InterPro" id="IPR014720">
    <property type="entry name" value="dsRBD_dom"/>
</dbReference>
<evidence type="ECO:0000313" key="12">
    <source>
        <dbReference type="EMBL" id="CAI8044786.1"/>
    </source>
</evidence>
<keyword evidence="5 12" id="KW-0347">Helicase</keyword>
<feature type="domain" description="Helicase C-terminal" evidence="11">
    <location>
        <begin position="559"/>
        <end position="732"/>
    </location>
</feature>
<accession>A0AA35X9W7</accession>
<dbReference type="PROSITE" id="PS51192">
    <property type="entry name" value="HELICASE_ATP_BIND_1"/>
    <property type="match status" value="1"/>
</dbReference>
<dbReference type="Gene3D" id="3.30.160.20">
    <property type="match status" value="2"/>
</dbReference>
<dbReference type="GO" id="GO:0043138">
    <property type="term" value="F:3'-5' DNA helicase activity"/>
    <property type="evidence" value="ECO:0007669"/>
    <property type="project" value="TreeGrafter"/>
</dbReference>
<feature type="compositionally biased region" description="Pro residues" evidence="8">
    <location>
        <begin position="140"/>
        <end position="153"/>
    </location>
</feature>
<keyword evidence="3" id="KW-0547">Nucleotide-binding</keyword>
<comment type="caution">
    <text evidence="12">The sequence shown here is derived from an EMBL/GenBank/DDBJ whole genome shotgun (WGS) entry which is preliminary data.</text>
</comment>
<dbReference type="SMART" id="SM00847">
    <property type="entry name" value="HA2"/>
    <property type="match status" value="1"/>
</dbReference>
<reference evidence="12" key="1">
    <citation type="submission" date="2023-03" db="EMBL/GenBank/DDBJ databases">
        <authorList>
            <person name="Steffen K."/>
            <person name="Cardenas P."/>
        </authorList>
    </citation>
    <scope>NUCLEOTIDE SEQUENCE</scope>
</reference>
<dbReference type="SMART" id="SM00490">
    <property type="entry name" value="HELICc"/>
    <property type="match status" value="1"/>
</dbReference>
<dbReference type="PANTHER" id="PTHR18934:SF119">
    <property type="entry name" value="ATP-DEPENDENT RNA HELICASE A"/>
    <property type="match status" value="1"/>
</dbReference>
<gene>
    <name evidence="12" type="ORF">GBAR_LOCUS24805</name>
</gene>
<dbReference type="PANTHER" id="PTHR18934">
    <property type="entry name" value="ATP-DEPENDENT RNA HELICASE"/>
    <property type="match status" value="1"/>
</dbReference>
<evidence type="ECO:0000256" key="3">
    <source>
        <dbReference type="ARBA" id="ARBA00022741"/>
    </source>
</evidence>
<dbReference type="InterPro" id="IPR001650">
    <property type="entry name" value="Helicase_C-like"/>
</dbReference>
<dbReference type="EC" id="3.6.4.13" evidence="2"/>
<dbReference type="Gene3D" id="3.40.50.300">
    <property type="entry name" value="P-loop containing nucleotide triphosphate hydrolases"/>
    <property type="match status" value="2"/>
</dbReference>
<sequence length="1119" mass="124039">MSAAGRSVSFLLSFCGKRNVQPHYEYEEDDGEFYCELRVPGVEFMGCGEAGSEEGSQEKAAEMFCNLLLEKGIIDRRELAGGGGQNLVHSRTPVLGVQLPRPPVPLRPPPQATHYNNPTNFQQRPRGFTPPHQFGGVRPSLPPPPMAARPGPSPSSTGLTLVSDYGVKVVDPHAPGGDKHFDRATNKRKYDEIAGPDSGHFTLDTAKSRLHLFLQQTRQPKDMQIRPVGPDHNRSFVAEMTIYIPKLHQTIHAEEHASTKKLVGNALALNLVRQLFNLGAIDAARAPGTKKPADVVDPKEVNLSPELVDMLRRLLADLNITPMPEGERAARYSHDLAQEMSSRKGSEFAVQKSLQERQSLPISSMAEAIVSAVQTHQVVVIRASSYQCSVSGREGGPGEVRGSGVLHWLQRVLLRKLESGLIGISHVIVDEIHERDMNTDFILVVLREMIRVYPDLRVILMSATIDTSLFSRYYGDCPIIEVEGKTFRVQEYFLEDAIQMVSFTPPPIDRKKKKSSGGGEAEEEEEEENLNLVCDTSVYSHHTQHAMAQLNEGDISFELIEALLLYFQSLQTPGAVLIFLPGWNTIFALHRHLSAHRVFGSPAYVLLPCHSQIPREDQRRVFMPVPQGVTKVIIATNIAESSITIDDVIYVIDCAKAKIKLFTSHNNMTHYATVWASRTNLEQRCGRAGRVRPGYCFHLCSRARYHRMPQHITPEMLRTPLHEIALTIKLLRLGEVPSFLSKALEPPSPTAVTEAMVLLHEMEAMDVADQLTPLGTILARLPIEPRMGRMMVLGAGFGHKKDFAETRSSDVSSVFLSSTPHFLSVKLLLLHNFHKTAMSVTPCVPSQHAPSFPEPFVSPPGFKRLPFSHKRFAGHRASDHLAMLNAFYQWERTRADGEDAELSFCQSNQLAHTSLRMAAEAREQLKGLLVFSGFPEECFVPYHCRVTGPDERSDMIVALLCAGLYPNVCFHKEKRRVLTAEGKSALIHKSSVNLINKDPKFPSPYFIFGEKLKTRAVAAKTTTMVEPVHLLLFGSSSVVSHGNNLVKLDEWIPLMMSHESAALIGGLRQAVDDMIVRIATNPAQVTNPLPLDSAIIQAVQALVSSKATPPTLPEEPSHG</sequence>
<dbReference type="GO" id="GO:0045944">
    <property type="term" value="P:positive regulation of transcription by RNA polymerase II"/>
    <property type="evidence" value="ECO:0007669"/>
    <property type="project" value="TreeGrafter"/>
</dbReference>
<evidence type="ECO:0000256" key="5">
    <source>
        <dbReference type="ARBA" id="ARBA00022806"/>
    </source>
</evidence>
<dbReference type="GO" id="GO:1990904">
    <property type="term" value="C:ribonucleoprotein complex"/>
    <property type="evidence" value="ECO:0007669"/>
    <property type="project" value="TreeGrafter"/>
</dbReference>
<keyword evidence="13" id="KW-1185">Reference proteome</keyword>
<dbReference type="Proteomes" id="UP001174909">
    <property type="component" value="Unassembled WGS sequence"/>
</dbReference>
<dbReference type="PROSITE" id="PS00690">
    <property type="entry name" value="DEAH_ATP_HELICASE"/>
    <property type="match status" value="1"/>
</dbReference>
<dbReference type="InterPro" id="IPR044446">
    <property type="entry name" value="DHX9_DSRM_2"/>
</dbReference>
<evidence type="ECO:0000313" key="13">
    <source>
        <dbReference type="Proteomes" id="UP001174909"/>
    </source>
</evidence>
<keyword evidence="6" id="KW-0067">ATP-binding</keyword>
<feature type="domain" description="DRBM" evidence="9">
    <location>
        <begin position="205"/>
        <end position="277"/>
    </location>
</feature>
<dbReference type="GO" id="GO:0003725">
    <property type="term" value="F:double-stranded RNA binding"/>
    <property type="evidence" value="ECO:0007669"/>
    <property type="project" value="InterPro"/>
</dbReference>
<feature type="region of interest" description="Disordered" evidence="8">
    <location>
        <begin position="134"/>
        <end position="157"/>
    </location>
</feature>
<keyword evidence="7" id="KW-0694">RNA-binding</keyword>
<keyword evidence="4" id="KW-0378">Hydrolase</keyword>
<dbReference type="InterPro" id="IPR007502">
    <property type="entry name" value="Helicase-assoc_dom"/>
</dbReference>
<evidence type="ECO:0000256" key="7">
    <source>
        <dbReference type="PROSITE-ProRule" id="PRU00266"/>
    </source>
</evidence>
<dbReference type="AlphaFoldDB" id="A0AA35X9W7"/>
<dbReference type="Gene3D" id="1.20.120.1080">
    <property type="match status" value="1"/>
</dbReference>
<comment type="similarity">
    <text evidence="1">Belongs to the DEAD box helicase family. DEAH subfamily.</text>
</comment>
<dbReference type="SUPFAM" id="SSF52540">
    <property type="entry name" value="P-loop containing nucleoside triphosphate hydrolases"/>
    <property type="match status" value="2"/>
</dbReference>
<evidence type="ECO:0000256" key="6">
    <source>
        <dbReference type="ARBA" id="ARBA00022840"/>
    </source>
</evidence>
<organism evidence="12 13">
    <name type="scientific">Geodia barretti</name>
    <name type="common">Barrett's horny sponge</name>
    <dbReference type="NCBI Taxonomy" id="519541"/>
    <lineage>
        <taxon>Eukaryota</taxon>
        <taxon>Metazoa</taxon>
        <taxon>Porifera</taxon>
        <taxon>Demospongiae</taxon>
        <taxon>Heteroscleromorpha</taxon>
        <taxon>Tetractinellida</taxon>
        <taxon>Astrophorina</taxon>
        <taxon>Geodiidae</taxon>
        <taxon>Geodia</taxon>
    </lineage>
</organism>
<feature type="region of interest" description="Disordered" evidence="8">
    <location>
        <begin position="508"/>
        <end position="528"/>
    </location>
</feature>
<name>A0AA35X9W7_GEOBA</name>
<dbReference type="FunFam" id="3.30.160.20:FF:000028">
    <property type="entry name" value="ATP-dependent RNA helicase A"/>
    <property type="match status" value="1"/>
</dbReference>
<evidence type="ECO:0000256" key="2">
    <source>
        <dbReference type="ARBA" id="ARBA00012552"/>
    </source>
</evidence>
<protein>
    <recommendedName>
        <fullName evidence="2">RNA helicase</fullName>
        <ecNumber evidence="2">3.6.4.13</ecNumber>
    </recommendedName>
</protein>
<dbReference type="GO" id="GO:0016887">
    <property type="term" value="F:ATP hydrolysis activity"/>
    <property type="evidence" value="ECO:0007669"/>
    <property type="project" value="TreeGrafter"/>
</dbReference>
<evidence type="ECO:0000256" key="8">
    <source>
        <dbReference type="SAM" id="MobiDB-lite"/>
    </source>
</evidence>
<dbReference type="SMART" id="SM00358">
    <property type="entry name" value="DSRM"/>
    <property type="match status" value="2"/>
</dbReference>
<dbReference type="SUPFAM" id="SSF54768">
    <property type="entry name" value="dsRNA-binding domain-like"/>
    <property type="match status" value="2"/>
</dbReference>